<keyword evidence="3" id="KW-1185">Reference proteome</keyword>
<feature type="region of interest" description="Disordered" evidence="1">
    <location>
        <begin position="13"/>
        <end position="46"/>
    </location>
</feature>
<feature type="region of interest" description="Disordered" evidence="1">
    <location>
        <begin position="82"/>
        <end position="149"/>
    </location>
</feature>
<protein>
    <submittedName>
        <fullName evidence="2">Uncharacterized protein</fullName>
    </submittedName>
</protein>
<evidence type="ECO:0000313" key="2">
    <source>
        <dbReference type="EMBL" id="KFO18947.1"/>
    </source>
</evidence>
<dbReference type="EMBL" id="KN125273">
    <property type="protein sequence ID" value="KFO18947.1"/>
    <property type="molecule type" value="Genomic_DNA"/>
</dbReference>
<evidence type="ECO:0000313" key="3">
    <source>
        <dbReference type="Proteomes" id="UP000028990"/>
    </source>
</evidence>
<feature type="compositionally biased region" description="Basic and acidic residues" evidence="1">
    <location>
        <begin position="137"/>
        <end position="149"/>
    </location>
</feature>
<proteinExistence type="predicted"/>
<feature type="compositionally biased region" description="Polar residues" evidence="1">
    <location>
        <begin position="125"/>
        <end position="134"/>
    </location>
</feature>
<sequence>MYCPCIQNMLKKDSTESENASRRNFSSRSLSIVPNDDAAHGNNSQVRLAMQPSCALSGDLQTRPRTGQDVILAELDLHWRSRAAPAHGPQQRGPCSPGAGLGPLTPGSRALAQTPSPRQRRSRSVCQAQRTPGQSDAEGREALDLRPPP</sequence>
<dbReference type="AlphaFoldDB" id="A0A091CM47"/>
<reference evidence="2 3" key="1">
    <citation type="submission" date="2013-11" db="EMBL/GenBank/DDBJ databases">
        <title>The Damaraland mole rat (Fukomys damarensis) genome and evolution of African mole rats.</title>
        <authorList>
            <person name="Gladyshev V.N."/>
            <person name="Fang X."/>
        </authorList>
    </citation>
    <scope>NUCLEOTIDE SEQUENCE [LARGE SCALE GENOMIC DNA]</scope>
    <source>
        <tissue evidence="2">Liver</tissue>
    </source>
</reference>
<organism evidence="2 3">
    <name type="scientific">Fukomys damarensis</name>
    <name type="common">Damaraland mole rat</name>
    <name type="synonym">Cryptomys damarensis</name>
    <dbReference type="NCBI Taxonomy" id="885580"/>
    <lineage>
        <taxon>Eukaryota</taxon>
        <taxon>Metazoa</taxon>
        <taxon>Chordata</taxon>
        <taxon>Craniata</taxon>
        <taxon>Vertebrata</taxon>
        <taxon>Euteleostomi</taxon>
        <taxon>Mammalia</taxon>
        <taxon>Eutheria</taxon>
        <taxon>Euarchontoglires</taxon>
        <taxon>Glires</taxon>
        <taxon>Rodentia</taxon>
        <taxon>Hystricomorpha</taxon>
        <taxon>Bathyergidae</taxon>
        <taxon>Fukomys</taxon>
    </lineage>
</organism>
<gene>
    <name evidence="2" type="ORF">H920_19681</name>
</gene>
<accession>A0A091CM47</accession>
<feature type="compositionally biased region" description="Polar residues" evidence="1">
    <location>
        <begin position="22"/>
        <end position="32"/>
    </location>
</feature>
<dbReference type="Proteomes" id="UP000028990">
    <property type="component" value="Unassembled WGS sequence"/>
</dbReference>
<evidence type="ECO:0000256" key="1">
    <source>
        <dbReference type="SAM" id="MobiDB-lite"/>
    </source>
</evidence>
<name>A0A091CM47_FUKDA</name>